<dbReference type="RefSeq" id="WP_276282929.1">
    <property type="nucleotide sequence ID" value="NZ_CP119813.1"/>
</dbReference>
<dbReference type="GeneID" id="79305915"/>
<evidence type="ECO:0000313" key="1">
    <source>
        <dbReference type="EMBL" id="MFC7079464.1"/>
    </source>
</evidence>
<dbReference type="Proteomes" id="UP001596407">
    <property type="component" value="Unassembled WGS sequence"/>
</dbReference>
<dbReference type="EMBL" id="JBHSZH010000004">
    <property type="protein sequence ID" value="MFC7079464.1"/>
    <property type="molecule type" value="Genomic_DNA"/>
</dbReference>
<dbReference type="Pfam" id="PF20126">
    <property type="entry name" value="TumE"/>
    <property type="match status" value="1"/>
</dbReference>
<accession>A0ABD5WJV3</accession>
<gene>
    <name evidence="1" type="ORF">ACFQJ6_04145</name>
</gene>
<dbReference type="AlphaFoldDB" id="A0ABD5WJV3"/>
<dbReference type="InterPro" id="IPR045397">
    <property type="entry name" value="TumE-like"/>
</dbReference>
<organism evidence="1 2">
    <name type="scientific">Halorussus caseinilyticus</name>
    <dbReference type="NCBI Taxonomy" id="3034025"/>
    <lineage>
        <taxon>Archaea</taxon>
        <taxon>Methanobacteriati</taxon>
        <taxon>Methanobacteriota</taxon>
        <taxon>Stenosarchaea group</taxon>
        <taxon>Halobacteria</taxon>
        <taxon>Halobacteriales</taxon>
        <taxon>Haladaptataceae</taxon>
        <taxon>Halorussus</taxon>
    </lineage>
</organism>
<comment type="caution">
    <text evidence="1">The sequence shown here is derived from an EMBL/GenBank/DDBJ whole genome shotgun (WGS) entry which is preliminary data.</text>
</comment>
<protein>
    <submittedName>
        <fullName evidence="1">Uncharacterized protein</fullName>
    </submittedName>
</protein>
<name>A0ABD5WJV3_9EURY</name>
<evidence type="ECO:0000313" key="2">
    <source>
        <dbReference type="Proteomes" id="UP001596407"/>
    </source>
</evidence>
<keyword evidence="2" id="KW-1185">Reference proteome</keyword>
<proteinExistence type="predicted"/>
<reference evidence="1 2" key="1">
    <citation type="journal article" date="2019" name="Int. J. Syst. Evol. Microbiol.">
        <title>The Global Catalogue of Microorganisms (GCM) 10K type strain sequencing project: providing services to taxonomists for standard genome sequencing and annotation.</title>
        <authorList>
            <consortium name="The Broad Institute Genomics Platform"/>
            <consortium name="The Broad Institute Genome Sequencing Center for Infectious Disease"/>
            <person name="Wu L."/>
            <person name="Ma J."/>
        </authorList>
    </citation>
    <scope>NUCLEOTIDE SEQUENCE [LARGE SCALE GENOMIC DNA]</scope>
    <source>
        <strain evidence="1 2">DT72</strain>
    </source>
</reference>
<sequence>MSQPPEDPVPDSTGPPDKQTLRLLERHLASDALVAETAFDPDSYEPRLLQAQLDTGRYPDSVTAVRLDIRWFTTGDFSIHYVEEHDEEGQWECRWDRHPNTHNARLHFHQPPTATEITDLELSSLHPLEVYSTVFTAIEQRLESLWSSE</sequence>